<sequence>MAMIGLDSMQRANSTLEDFLDRLNEKILDMPTDGIIVSERRFEEFNLSQVAKLIDMFKSDPFRPLLYLLERDGLMTERIREEFRCGSEYWTLERKLYFQLMSKKELQ</sequence>
<organism evidence="1 2">
    <name type="scientific">Dipteronia dyeriana</name>
    <dbReference type="NCBI Taxonomy" id="168575"/>
    <lineage>
        <taxon>Eukaryota</taxon>
        <taxon>Viridiplantae</taxon>
        <taxon>Streptophyta</taxon>
        <taxon>Embryophyta</taxon>
        <taxon>Tracheophyta</taxon>
        <taxon>Spermatophyta</taxon>
        <taxon>Magnoliopsida</taxon>
        <taxon>eudicotyledons</taxon>
        <taxon>Gunneridae</taxon>
        <taxon>Pentapetalae</taxon>
        <taxon>rosids</taxon>
        <taxon>malvids</taxon>
        <taxon>Sapindales</taxon>
        <taxon>Sapindaceae</taxon>
        <taxon>Hippocastanoideae</taxon>
        <taxon>Acereae</taxon>
        <taxon>Dipteronia</taxon>
    </lineage>
</organism>
<gene>
    <name evidence="1" type="ORF">Ddye_009525</name>
</gene>
<reference evidence="1" key="1">
    <citation type="journal article" date="2023" name="Plant J.">
        <title>Genome sequences and population genomics provide insights into the demographic history, inbreeding, and mutation load of two 'living fossil' tree species of Dipteronia.</title>
        <authorList>
            <person name="Feng Y."/>
            <person name="Comes H.P."/>
            <person name="Chen J."/>
            <person name="Zhu S."/>
            <person name="Lu R."/>
            <person name="Zhang X."/>
            <person name="Li P."/>
            <person name="Qiu J."/>
            <person name="Olsen K.M."/>
            <person name="Qiu Y."/>
        </authorList>
    </citation>
    <scope>NUCLEOTIDE SEQUENCE</scope>
    <source>
        <strain evidence="1">KIB01</strain>
    </source>
</reference>
<dbReference type="EMBL" id="JANJYI010000003">
    <property type="protein sequence ID" value="KAK2656473.1"/>
    <property type="molecule type" value="Genomic_DNA"/>
</dbReference>
<dbReference type="Proteomes" id="UP001280121">
    <property type="component" value="Unassembled WGS sequence"/>
</dbReference>
<dbReference type="AlphaFoldDB" id="A0AAE0CMY9"/>
<name>A0AAE0CMY9_9ROSI</name>
<comment type="caution">
    <text evidence="1">The sequence shown here is derived from an EMBL/GenBank/DDBJ whole genome shotgun (WGS) entry which is preliminary data.</text>
</comment>
<protein>
    <submittedName>
        <fullName evidence="1">Uncharacterized protein</fullName>
    </submittedName>
</protein>
<dbReference type="PANTHER" id="PTHR35754">
    <property type="entry name" value="ATP SYNTHASE SUBUNIT B"/>
    <property type="match status" value="1"/>
</dbReference>
<evidence type="ECO:0000313" key="1">
    <source>
        <dbReference type="EMBL" id="KAK2656473.1"/>
    </source>
</evidence>
<proteinExistence type="predicted"/>
<accession>A0AAE0CMY9</accession>
<evidence type="ECO:0000313" key="2">
    <source>
        <dbReference type="Proteomes" id="UP001280121"/>
    </source>
</evidence>
<dbReference type="PANTHER" id="PTHR35754:SF2">
    <property type="entry name" value="ATP SYNTHASE SUBUNIT B"/>
    <property type="match status" value="1"/>
</dbReference>
<keyword evidence="2" id="KW-1185">Reference proteome</keyword>